<dbReference type="Proteomes" id="UP001501074">
    <property type="component" value="Unassembled WGS sequence"/>
</dbReference>
<evidence type="ECO:0000256" key="1">
    <source>
        <dbReference type="SAM" id="SignalP"/>
    </source>
</evidence>
<protein>
    <submittedName>
        <fullName evidence="2">DUF3515 domain-containing protein</fullName>
    </submittedName>
</protein>
<dbReference type="Pfam" id="PF12028">
    <property type="entry name" value="DUF3515"/>
    <property type="match status" value="1"/>
</dbReference>
<keyword evidence="1" id="KW-0732">Signal</keyword>
<gene>
    <name evidence="2" type="ORF">GCM10022223_08730</name>
</gene>
<reference evidence="3" key="1">
    <citation type="journal article" date="2019" name="Int. J. Syst. Evol. Microbiol.">
        <title>The Global Catalogue of Microorganisms (GCM) 10K type strain sequencing project: providing services to taxonomists for standard genome sequencing and annotation.</title>
        <authorList>
            <consortium name="The Broad Institute Genomics Platform"/>
            <consortium name="The Broad Institute Genome Sequencing Center for Infectious Disease"/>
            <person name="Wu L."/>
            <person name="Ma J."/>
        </authorList>
    </citation>
    <scope>NUCLEOTIDE SEQUENCE [LARGE SCALE GENOMIC DNA]</scope>
    <source>
        <strain evidence="3">JCM 16902</strain>
    </source>
</reference>
<evidence type="ECO:0000313" key="3">
    <source>
        <dbReference type="Proteomes" id="UP001501074"/>
    </source>
</evidence>
<sequence length="188" mass="19461">MRQVLRDIGQNRVRPRRRALIAVPVALGATATLMAMTACGSGSSSGNADVPALTPGPDAAVAACTELMDRLPGTVLSLARNSAQEPTGIATWGNPAISLTCGATPTGPSTDECIDINDVNWVFSESSAGYTFLTYGRDPAVQVWVPASVERSSATSALVDLEKAVKPLRTTERQCSDLADSAPSTSPG</sequence>
<dbReference type="EMBL" id="BAAAZO010000001">
    <property type="protein sequence ID" value="GAA3595786.1"/>
    <property type="molecule type" value="Genomic_DNA"/>
</dbReference>
<feature type="signal peptide" evidence="1">
    <location>
        <begin position="1"/>
        <end position="35"/>
    </location>
</feature>
<accession>A0ABP6Z0P2</accession>
<evidence type="ECO:0000313" key="2">
    <source>
        <dbReference type="EMBL" id="GAA3595786.1"/>
    </source>
</evidence>
<comment type="caution">
    <text evidence="2">The sequence shown here is derived from an EMBL/GenBank/DDBJ whole genome shotgun (WGS) entry which is preliminary data.</text>
</comment>
<proteinExistence type="predicted"/>
<keyword evidence="3" id="KW-1185">Reference proteome</keyword>
<name>A0ABP6Z0P2_9ACTN</name>
<feature type="chain" id="PRO_5047279897" evidence="1">
    <location>
        <begin position="36"/>
        <end position="188"/>
    </location>
</feature>
<organism evidence="2 3">
    <name type="scientific">Kineosporia mesophila</name>
    <dbReference type="NCBI Taxonomy" id="566012"/>
    <lineage>
        <taxon>Bacteria</taxon>
        <taxon>Bacillati</taxon>
        <taxon>Actinomycetota</taxon>
        <taxon>Actinomycetes</taxon>
        <taxon>Kineosporiales</taxon>
        <taxon>Kineosporiaceae</taxon>
        <taxon>Kineosporia</taxon>
    </lineage>
</organism>
<dbReference type="InterPro" id="IPR021903">
    <property type="entry name" value="DUF3515"/>
</dbReference>
<dbReference type="RefSeq" id="WP_231487398.1">
    <property type="nucleotide sequence ID" value="NZ_BAAAZO010000001.1"/>
</dbReference>